<reference evidence="1 2" key="1">
    <citation type="submission" date="2012-09" db="EMBL/GenBank/DDBJ databases">
        <title>Draft Genome Sequences of 6 Strains from Genus Thauera.</title>
        <authorList>
            <person name="Liu B."/>
            <person name="Shapleigh J.P."/>
            <person name="Frostegard A.H."/>
        </authorList>
    </citation>
    <scope>NUCLEOTIDE SEQUENCE [LARGE SCALE GENOMIC DNA]</scope>
    <source>
        <strain evidence="1 2">B4P</strain>
    </source>
</reference>
<sequence length="41" mass="4450">MKDSKVIVAINKDPEAPIFQIADYGLVGDLFQVVPEFTAAV</sequence>
<dbReference type="AlphaFoldDB" id="N6ZUR1"/>
<dbReference type="InterPro" id="IPR029035">
    <property type="entry name" value="DHS-like_NAD/FAD-binding_dom"/>
</dbReference>
<dbReference type="InterPro" id="IPR001308">
    <property type="entry name" value="ETF_a/FixB"/>
</dbReference>
<protein>
    <submittedName>
        <fullName evidence="1">Electron transfer flavoprotein subunit alpha</fullName>
    </submittedName>
</protein>
<dbReference type="PANTHER" id="PTHR43153:SF1">
    <property type="entry name" value="ELECTRON TRANSFER FLAVOPROTEIN SUBUNIT ALPHA, MITOCHONDRIAL"/>
    <property type="match status" value="1"/>
</dbReference>
<name>N6ZUR1_9RHOO</name>
<proteinExistence type="predicted"/>
<dbReference type="PANTHER" id="PTHR43153">
    <property type="entry name" value="ELECTRON TRANSFER FLAVOPROTEIN ALPHA"/>
    <property type="match status" value="1"/>
</dbReference>
<evidence type="ECO:0000313" key="2">
    <source>
        <dbReference type="Proteomes" id="UP000013047"/>
    </source>
</evidence>
<accession>N6ZUR1</accession>
<dbReference type="GO" id="GO:0033539">
    <property type="term" value="P:fatty acid beta-oxidation using acyl-CoA dehydrogenase"/>
    <property type="evidence" value="ECO:0007669"/>
    <property type="project" value="TreeGrafter"/>
</dbReference>
<evidence type="ECO:0000313" key="1">
    <source>
        <dbReference type="EMBL" id="ENO98232.1"/>
    </source>
</evidence>
<keyword evidence="2" id="KW-1185">Reference proteome</keyword>
<dbReference type="EMBL" id="AMXF01000018">
    <property type="protein sequence ID" value="ENO98232.1"/>
    <property type="molecule type" value="Genomic_DNA"/>
</dbReference>
<organism evidence="1 2">
    <name type="scientific">Thauera phenylacetica B4P</name>
    <dbReference type="NCBI Taxonomy" id="1234382"/>
    <lineage>
        <taxon>Bacteria</taxon>
        <taxon>Pseudomonadati</taxon>
        <taxon>Pseudomonadota</taxon>
        <taxon>Betaproteobacteria</taxon>
        <taxon>Rhodocyclales</taxon>
        <taxon>Zoogloeaceae</taxon>
        <taxon>Thauera</taxon>
    </lineage>
</organism>
<comment type="caution">
    <text evidence="1">The sequence shown here is derived from an EMBL/GenBank/DDBJ whole genome shotgun (WGS) entry which is preliminary data.</text>
</comment>
<dbReference type="Gene3D" id="3.40.50.1220">
    <property type="entry name" value="TPP-binding domain"/>
    <property type="match status" value="1"/>
</dbReference>
<dbReference type="GO" id="GO:0050660">
    <property type="term" value="F:flavin adenine dinucleotide binding"/>
    <property type="evidence" value="ECO:0007669"/>
    <property type="project" value="InterPro"/>
</dbReference>
<dbReference type="Proteomes" id="UP000013047">
    <property type="component" value="Unassembled WGS sequence"/>
</dbReference>
<dbReference type="SUPFAM" id="SSF52467">
    <property type="entry name" value="DHS-like NAD/FAD-binding domain"/>
    <property type="match status" value="1"/>
</dbReference>
<dbReference type="GO" id="GO:0009055">
    <property type="term" value="F:electron transfer activity"/>
    <property type="evidence" value="ECO:0007669"/>
    <property type="project" value="InterPro"/>
</dbReference>
<gene>
    <name evidence="1" type="ORF">C667_05025</name>
</gene>